<keyword evidence="1" id="KW-0812">Transmembrane</keyword>
<evidence type="ECO:0000259" key="2">
    <source>
        <dbReference type="Pfam" id="PF07773"/>
    </source>
</evidence>
<dbReference type="Proteomes" id="UP001321473">
    <property type="component" value="Unassembled WGS sequence"/>
</dbReference>
<dbReference type="GO" id="GO:0035869">
    <property type="term" value="C:ciliary transition zone"/>
    <property type="evidence" value="ECO:0007669"/>
    <property type="project" value="TreeGrafter"/>
</dbReference>
<keyword evidence="4" id="KW-1185">Reference proteome</keyword>
<dbReference type="PANTHER" id="PTHR14611">
    <property type="entry name" value="TECTONIC FAMILY MEMBER"/>
    <property type="match status" value="1"/>
</dbReference>
<protein>
    <recommendedName>
        <fullName evidence="2">Tectonic-1-3 domain-containing protein</fullName>
    </recommendedName>
</protein>
<dbReference type="PANTHER" id="PTHR14611:SF2">
    <property type="entry name" value="TECTONIC"/>
    <property type="match status" value="1"/>
</dbReference>
<proteinExistence type="predicted"/>
<evidence type="ECO:0000313" key="3">
    <source>
        <dbReference type="EMBL" id="KAK8777191.1"/>
    </source>
</evidence>
<evidence type="ECO:0000256" key="1">
    <source>
        <dbReference type="SAM" id="Phobius"/>
    </source>
</evidence>
<keyword evidence="1" id="KW-1133">Transmembrane helix</keyword>
<dbReference type="GO" id="GO:0060271">
    <property type="term" value="P:cilium assembly"/>
    <property type="evidence" value="ECO:0007669"/>
    <property type="project" value="TreeGrafter"/>
</dbReference>
<organism evidence="3 4">
    <name type="scientific">Amblyomma americanum</name>
    <name type="common">Lone star tick</name>
    <dbReference type="NCBI Taxonomy" id="6943"/>
    <lineage>
        <taxon>Eukaryota</taxon>
        <taxon>Metazoa</taxon>
        <taxon>Ecdysozoa</taxon>
        <taxon>Arthropoda</taxon>
        <taxon>Chelicerata</taxon>
        <taxon>Arachnida</taxon>
        <taxon>Acari</taxon>
        <taxon>Parasitiformes</taxon>
        <taxon>Ixodida</taxon>
        <taxon>Ixodoidea</taxon>
        <taxon>Ixodidae</taxon>
        <taxon>Amblyomminae</taxon>
        <taxon>Amblyomma</taxon>
    </lineage>
</organism>
<evidence type="ECO:0000313" key="4">
    <source>
        <dbReference type="Proteomes" id="UP001321473"/>
    </source>
</evidence>
<name>A0AAQ4ER62_AMBAM</name>
<dbReference type="AlphaFoldDB" id="A0AAQ4ER62"/>
<dbReference type="InterPro" id="IPR011677">
    <property type="entry name" value="TCTN1-3_dom"/>
</dbReference>
<keyword evidence="1" id="KW-0472">Membrane</keyword>
<dbReference type="EMBL" id="JARKHS020012112">
    <property type="protein sequence ID" value="KAK8777191.1"/>
    <property type="molecule type" value="Genomic_DNA"/>
</dbReference>
<dbReference type="InterPro" id="IPR040354">
    <property type="entry name" value="TCTN1-3"/>
</dbReference>
<dbReference type="Pfam" id="PF07773">
    <property type="entry name" value="TCTN_DUF1619"/>
    <property type="match status" value="2"/>
</dbReference>
<comment type="caution">
    <text evidence="3">The sequence shown here is derived from an EMBL/GenBank/DDBJ whole genome shotgun (WGS) entry which is preliminary data.</text>
</comment>
<reference evidence="3 4" key="1">
    <citation type="journal article" date="2023" name="Arcadia Sci">
        <title>De novo assembly of a long-read Amblyomma americanum tick genome.</title>
        <authorList>
            <person name="Chou S."/>
            <person name="Poskanzer K.E."/>
            <person name="Rollins M."/>
            <person name="Thuy-Boun P.S."/>
        </authorList>
    </citation>
    <scope>NUCLEOTIDE SEQUENCE [LARGE SCALE GENOMIC DNA]</scope>
    <source>
        <strain evidence="3">F_SG_1</strain>
        <tissue evidence="3">Salivary glands</tissue>
    </source>
</reference>
<gene>
    <name evidence="3" type="ORF">V5799_029466</name>
</gene>
<feature type="domain" description="Tectonic-1-3" evidence="2">
    <location>
        <begin position="34"/>
        <end position="190"/>
    </location>
</feature>
<sequence length="469" mass="51178">MITTLAEAHGLLKDRVSHEWTPPSRPRLQLQDAFKAGSTLLRVDDQGTAEEWRLPTKLFSARCDATEAVIYLRDIQLECRRRVGTLEQSCSSRPELSAASYHSGFAIRSSPDEKAKVEAFVCSEGSCVGANATDTAPRYVDGACVHVVSDVSYRVFHNGADGIVRIEAYLKLETVRPARTEFSQKFSVSFAWASSKEAETLKVSGNPGYLSGLPVLAGCFNQNGSACGRGEHSELYLTIPETEDGDCSSPIVRTKIKFRTNIRTGCLLRPSKFQNCSAVLETLLSYVTGISRYVTHVASFGNANRSLAADFVPILVENPPPVDSRATAAPSPTGSDVCLLPATHVRVRIMHAKTDHASEPQAKIVSVLRSYGGAAELRLSPSSSSRHRAPTEVTYIASFVDVTPPKPRRIFAPPPTIDARLPHDFFYPFFLESAAAAKCHGRASLLFCALSFVVGVVAFWRLFPLLEHC</sequence>
<feature type="domain" description="Tectonic-1-3" evidence="2">
    <location>
        <begin position="205"/>
        <end position="371"/>
    </location>
</feature>
<feature type="transmembrane region" description="Helical" evidence="1">
    <location>
        <begin position="443"/>
        <end position="463"/>
    </location>
</feature>
<accession>A0AAQ4ER62</accession>